<reference evidence="4 5" key="1">
    <citation type="journal article" date="2023" name="IMA Fungus">
        <title>Comparative genomic study of the Penicillium genus elucidates a diverse pangenome and 15 lateral gene transfer events.</title>
        <authorList>
            <person name="Petersen C."/>
            <person name="Sorensen T."/>
            <person name="Nielsen M.R."/>
            <person name="Sondergaard T.E."/>
            <person name="Sorensen J.L."/>
            <person name="Fitzpatrick D.A."/>
            <person name="Frisvad J.C."/>
            <person name="Nielsen K.L."/>
        </authorList>
    </citation>
    <scope>NUCLEOTIDE SEQUENCE [LARGE SCALE GENOMIC DNA]</scope>
    <source>
        <strain evidence="4 5">IBT 3361</strain>
    </source>
</reference>
<dbReference type="SMART" id="SM00248">
    <property type="entry name" value="ANK"/>
    <property type="match status" value="2"/>
</dbReference>
<proteinExistence type="predicted"/>
<feature type="repeat" description="ANK" evidence="3">
    <location>
        <begin position="86"/>
        <end position="118"/>
    </location>
</feature>
<dbReference type="PANTHER" id="PTHR24193">
    <property type="entry name" value="ANKYRIN REPEAT PROTEIN"/>
    <property type="match status" value="1"/>
</dbReference>
<name>A0ABQ8WXR8_PENCH</name>
<dbReference type="EMBL" id="JAPVEB010000001">
    <property type="protein sequence ID" value="KAJ5283430.1"/>
    <property type="molecule type" value="Genomic_DNA"/>
</dbReference>
<dbReference type="PANTHER" id="PTHR24193:SF121">
    <property type="entry name" value="ADA2A-CONTAINING COMPLEX COMPONENT 3, ISOFORM D"/>
    <property type="match status" value="1"/>
</dbReference>
<evidence type="ECO:0008006" key="6">
    <source>
        <dbReference type="Google" id="ProtNLM"/>
    </source>
</evidence>
<keyword evidence="2 3" id="KW-0040">ANK repeat</keyword>
<dbReference type="Pfam" id="PF12796">
    <property type="entry name" value="Ank_2"/>
    <property type="match status" value="1"/>
</dbReference>
<evidence type="ECO:0000313" key="4">
    <source>
        <dbReference type="EMBL" id="KAJ5283430.1"/>
    </source>
</evidence>
<evidence type="ECO:0000256" key="2">
    <source>
        <dbReference type="ARBA" id="ARBA00023043"/>
    </source>
</evidence>
<keyword evidence="5" id="KW-1185">Reference proteome</keyword>
<gene>
    <name evidence="4" type="ORF">N7505_001410</name>
</gene>
<dbReference type="SUPFAM" id="SSF48403">
    <property type="entry name" value="Ankyrin repeat"/>
    <property type="match status" value="1"/>
</dbReference>
<dbReference type="InterPro" id="IPR036770">
    <property type="entry name" value="Ankyrin_rpt-contain_sf"/>
</dbReference>
<evidence type="ECO:0000313" key="5">
    <source>
        <dbReference type="Proteomes" id="UP001220256"/>
    </source>
</evidence>
<comment type="caution">
    <text evidence="4">The sequence shown here is derived from an EMBL/GenBank/DDBJ whole genome shotgun (WGS) entry which is preliminary data.</text>
</comment>
<dbReference type="Proteomes" id="UP001220256">
    <property type="component" value="Unassembled WGS sequence"/>
</dbReference>
<dbReference type="InterPro" id="IPR050663">
    <property type="entry name" value="Ankyrin-SOCS_Box"/>
</dbReference>
<protein>
    <recommendedName>
        <fullName evidence="6">Ankyrin repeat protein</fullName>
    </recommendedName>
</protein>
<dbReference type="InterPro" id="IPR002110">
    <property type="entry name" value="Ankyrin_rpt"/>
</dbReference>
<organism evidence="4 5">
    <name type="scientific">Penicillium chrysogenum</name>
    <name type="common">Penicillium notatum</name>
    <dbReference type="NCBI Taxonomy" id="5076"/>
    <lineage>
        <taxon>Eukaryota</taxon>
        <taxon>Fungi</taxon>
        <taxon>Dikarya</taxon>
        <taxon>Ascomycota</taxon>
        <taxon>Pezizomycotina</taxon>
        <taxon>Eurotiomycetes</taxon>
        <taxon>Eurotiomycetidae</taxon>
        <taxon>Eurotiales</taxon>
        <taxon>Aspergillaceae</taxon>
        <taxon>Penicillium</taxon>
        <taxon>Penicillium chrysogenum species complex</taxon>
    </lineage>
</organism>
<dbReference type="PROSITE" id="PS50297">
    <property type="entry name" value="ANK_REP_REGION"/>
    <property type="match status" value="1"/>
</dbReference>
<sequence length="219" mass="24503">MAIPPRSMTVIDSEFQHLKGIREICFDEDVMAFLHDAQATLKYQGIYNQRGPFKRSLIHYAAMGDCAELLLYLLQDGTAKDDLDQNKRTPLSWAAQYSALRAVKLLLDNGAEINSMDNMYTTPLSWLVQAGRGPNRAATMNYLRSNGATRRGATRASIKRKIIQVFPSVLLDPLNGNALQQDKVSKRRATSILFCHGVKKMKNAKKHRLNDEMGAGGTF</sequence>
<keyword evidence="1" id="KW-0677">Repeat</keyword>
<dbReference type="PROSITE" id="PS50088">
    <property type="entry name" value="ANK_REPEAT"/>
    <property type="match status" value="1"/>
</dbReference>
<evidence type="ECO:0000256" key="3">
    <source>
        <dbReference type="PROSITE-ProRule" id="PRU00023"/>
    </source>
</evidence>
<accession>A0ABQ8WXR8</accession>
<dbReference type="Gene3D" id="1.25.40.20">
    <property type="entry name" value="Ankyrin repeat-containing domain"/>
    <property type="match status" value="1"/>
</dbReference>
<evidence type="ECO:0000256" key="1">
    <source>
        <dbReference type="ARBA" id="ARBA00022737"/>
    </source>
</evidence>